<name>A0A5Q0LJS5_9ACTN</name>
<sequence>MRPLVQMVILSVNASGTEASAARVVGMPVTSIYLSSDTPRWTPKSEADLQSVIDGGLIDESSRLDVKKELVTKGDNKELAKDLSSFAIDGGTLIIGIGEDKPNRTFNLTPQPLDGLAEKVDSVARSIPDPPFNVVTEVIATDADRTQGYLLVHVPASPQAPHMVDGRYYGRNDKTKHVLTDAEVARLHEQRRSAEQDALALLQREFDQDPLREVGEQSHLFLVAHPLAGRRDMLLKLTSGHGWNVKLAEFIQRAHTPALNAILTGVDASPDLLDAGNGYRRNGGAARASTNLGEARAYAPVEGSYRAEDVIELQVFENGGLRLFSSRFSDAIDSGDQMIFDASAVSLTRRCLALVLAAAEEAGYVGNWALAVGAIRLRGRRPYSGQQNWGGFGSTTRYDQDTYREATGTTWAELNDAPGAVTRRLVGPLLRALASEERFADALADPELSADA</sequence>
<dbReference type="Proteomes" id="UP000326179">
    <property type="component" value="Chromosome"/>
</dbReference>
<evidence type="ECO:0000259" key="1">
    <source>
        <dbReference type="Pfam" id="PF04326"/>
    </source>
</evidence>
<dbReference type="KEGG" id="sfy:GFH48_32535"/>
<dbReference type="AlphaFoldDB" id="A0A5Q0LJS5"/>
<dbReference type="EMBL" id="CP045643">
    <property type="protein sequence ID" value="QFZ77385.1"/>
    <property type="molecule type" value="Genomic_DNA"/>
</dbReference>
<dbReference type="Gene3D" id="3.30.950.30">
    <property type="entry name" value="Schlafen, AAA domain"/>
    <property type="match status" value="1"/>
</dbReference>
<gene>
    <name evidence="2" type="ORF">GFH48_32535</name>
</gene>
<evidence type="ECO:0000313" key="3">
    <source>
        <dbReference type="Proteomes" id="UP000326179"/>
    </source>
</evidence>
<keyword evidence="3" id="KW-1185">Reference proteome</keyword>
<dbReference type="Pfam" id="PF04326">
    <property type="entry name" value="SLFN_AlbA_2"/>
    <property type="match status" value="1"/>
</dbReference>
<evidence type="ECO:0000313" key="2">
    <source>
        <dbReference type="EMBL" id="QFZ77385.1"/>
    </source>
</evidence>
<dbReference type="InterPro" id="IPR038461">
    <property type="entry name" value="Schlafen_AlbA_2_dom_sf"/>
</dbReference>
<protein>
    <recommendedName>
        <fullName evidence="1">Schlafen AlbA-2 domain-containing protein</fullName>
    </recommendedName>
</protein>
<proteinExistence type="predicted"/>
<accession>A0A5Q0LJS5</accession>
<dbReference type="InterPro" id="IPR007421">
    <property type="entry name" value="Schlafen_AlbA_2_dom"/>
</dbReference>
<organism evidence="2 3">
    <name type="scientific">Streptomyces fagopyri</name>
    <dbReference type="NCBI Taxonomy" id="2662397"/>
    <lineage>
        <taxon>Bacteria</taxon>
        <taxon>Bacillati</taxon>
        <taxon>Actinomycetota</taxon>
        <taxon>Actinomycetes</taxon>
        <taxon>Kitasatosporales</taxon>
        <taxon>Streptomycetaceae</taxon>
        <taxon>Streptomyces</taxon>
    </lineage>
</organism>
<reference evidence="2 3" key="1">
    <citation type="submission" date="2019-10" db="EMBL/GenBank/DDBJ databases">
        <title>A novel species.</title>
        <authorList>
            <person name="Gao J."/>
        </authorList>
    </citation>
    <scope>NUCLEOTIDE SEQUENCE [LARGE SCALE GENOMIC DNA]</scope>
    <source>
        <strain evidence="2 3">QMT-28</strain>
    </source>
</reference>
<feature type="domain" description="Schlafen AlbA-2" evidence="1">
    <location>
        <begin position="60"/>
        <end position="177"/>
    </location>
</feature>